<evidence type="ECO:0000313" key="2">
    <source>
        <dbReference type="EMBL" id="KAF5845609.1"/>
    </source>
</evidence>
<reference evidence="2" key="1">
    <citation type="submission" date="2019-11" db="EMBL/GenBank/DDBJ databases">
        <title>Bipolaris sorokiniana Genome sequencing.</title>
        <authorList>
            <person name="Wang H."/>
        </authorList>
    </citation>
    <scope>NUCLEOTIDE SEQUENCE</scope>
</reference>
<gene>
    <name evidence="2" type="ORF">GGP41_009397</name>
</gene>
<keyword evidence="1" id="KW-0732">Signal</keyword>
<comment type="caution">
    <text evidence="2">The sequence shown here is derived from an EMBL/GenBank/DDBJ whole genome shotgun (WGS) entry which is preliminary data.</text>
</comment>
<evidence type="ECO:0000313" key="3">
    <source>
        <dbReference type="Proteomes" id="UP000624244"/>
    </source>
</evidence>
<sequence length="196" mass="21660">MRVLIAAIALLSIFSDPTSAHPSLFDPRAQTKNIRVPINQLLQNSKVEKSGKGTQGPLKFTGTLSPKLKALYKNIAPKPDPLKESDGRIYCCLLRWRQVSLLLRVHSTHRLKIWARMVLSVPKGPGRSSKFTYRLCHLTLAREETGIHADLLYMLIGVCDHCFATGLQAATLCPRSGVNLKHPPSRFCPAGITGQP</sequence>
<evidence type="ECO:0000256" key="1">
    <source>
        <dbReference type="SAM" id="SignalP"/>
    </source>
</evidence>
<accession>A0A8H6DRN1</accession>
<feature type="chain" id="PRO_5034655845" evidence="1">
    <location>
        <begin position="21"/>
        <end position="196"/>
    </location>
</feature>
<dbReference type="Proteomes" id="UP000624244">
    <property type="component" value="Unassembled WGS sequence"/>
</dbReference>
<protein>
    <submittedName>
        <fullName evidence="2">Uncharacterized protein</fullName>
    </submittedName>
</protein>
<name>A0A8H6DRN1_COCSA</name>
<feature type="signal peptide" evidence="1">
    <location>
        <begin position="1"/>
        <end position="20"/>
    </location>
</feature>
<dbReference type="AlphaFoldDB" id="A0A8H6DRN1"/>
<dbReference type="EMBL" id="WNKQ01000018">
    <property type="protein sequence ID" value="KAF5845609.1"/>
    <property type="molecule type" value="Genomic_DNA"/>
</dbReference>
<organism evidence="2 3">
    <name type="scientific">Cochliobolus sativus</name>
    <name type="common">Common root rot and spot blotch fungus</name>
    <name type="synonym">Bipolaris sorokiniana</name>
    <dbReference type="NCBI Taxonomy" id="45130"/>
    <lineage>
        <taxon>Eukaryota</taxon>
        <taxon>Fungi</taxon>
        <taxon>Dikarya</taxon>
        <taxon>Ascomycota</taxon>
        <taxon>Pezizomycotina</taxon>
        <taxon>Dothideomycetes</taxon>
        <taxon>Pleosporomycetidae</taxon>
        <taxon>Pleosporales</taxon>
        <taxon>Pleosporineae</taxon>
        <taxon>Pleosporaceae</taxon>
        <taxon>Bipolaris</taxon>
    </lineage>
</organism>
<proteinExistence type="predicted"/>